<comment type="similarity">
    <text evidence="1 6">Belongs to the ferritin family.</text>
</comment>
<gene>
    <name evidence="8" type="ORF">THASP1DRAFT_19668</name>
</gene>
<evidence type="ECO:0000256" key="3">
    <source>
        <dbReference type="ARBA" id="ARBA00022723"/>
    </source>
</evidence>
<organism evidence="8 9">
    <name type="scientific">Thamnocephalis sphaerospora</name>
    <dbReference type="NCBI Taxonomy" id="78915"/>
    <lineage>
        <taxon>Eukaryota</taxon>
        <taxon>Fungi</taxon>
        <taxon>Fungi incertae sedis</taxon>
        <taxon>Zoopagomycota</taxon>
        <taxon>Zoopagomycotina</taxon>
        <taxon>Zoopagomycetes</taxon>
        <taxon>Zoopagales</taxon>
        <taxon>Sigmoideomycetaceae</taxon>
        <taxon>Thamnocephalis</taxon>
    </lineage>
</organism>
<dbReference type="GO" id="GO:0008199">
    <property type="term" value="F:ferric iron binding"/>
    <property type="evidence" value="ECO:0007669"/>
    <property type="project" value="InterPro"/>
</dbReference>
<dbReference type="FunFam" id="1.20.1260.10:FF:000002">
    <property type="entry name" value="Ferritin, mitochondrial"/>
    <property type="match status" value="1"/>
</dbReference>
<dbReference type="Gene3D" id="1.20.1260.10">
    <property type="match status" value="1"/>
</dbReference>
<dbReference type="STRING" id="78915.A0A4P9XIL6"/>
<reference evidence="9" key="1">
    <citation type="journal article" date="2018" name="Nat. Microbiol.">
        <title>Leveraging single-cell genomics to expand the fungal tree of life.</title>
        <authorList>
            <person name="Ahrendt S.R."/>
            <person name="Quandt C.A."/>
            <person name="Ciobanu D."/>
            <person name="Clum A."/>
            <person name="Salamov A."/>
            <person name="Andreopoulos B."/>
            <person name="Cheng J.F."/>
            <person name="Woyke T."/>
            <person name="Pelin A."/>
            <person name="Henrissat B."/>
            <person name="Reynolds N.K."/>
            <person name="Benny G.L."/>
            <person name="Smith M.E."/>
            <person name="James T.Y."/>
            <person name="Grigoriev I.V."/>
        </authorList>
    </citation>
    <scope>NUCLEOTIDE SEQUENCE [LARGE SCALE GENOMIC DNA]</scope>
    <source>
        <strain evidence="9">RSA 1356</strain>
    </source>
</reference>
<name>A0A4P9XIL6_9FUNG</name>
<dbReference type="GO" id="GO:0008198">
    <property type="term" value="F:ferrous iron binding"/>
    <property type="evidence" value="ECO:0007669"/>
    <property type="project" value="TreeGrafter"/>
</dbReference>
<dbReference type="EMBL" id="KZ993095">
    <property type="protein sequence ID" value="RKP05555.1"/>
    <property type="molecule type" value="Genomic_DNA"/>
</dbReference>
<dbReference type="PROSITE" id="PS50905">
    <property type="entry name" value="FERRITIN_LIKE"/>
    <property type="match status" value="1"/>
</dbReference>
<protein>
    <recommendedName>
        <fullName evidence="6">Ferritin</fullName>
        <ecNumber evidence="6">1.16.3.1</ecNumber>
    </recommendedName>
</protein>
<feature type="binding site" evidence="5">
    <location>
        <position position="136"/>
    </location>
    <ligand>
        <name>Fe cation</name>
        <dbReference type="ChEBI" id="CHEBI:24875"/>
        <label>1</label>
    </ligand>
</feature>
<feature type="binding site" evidence="5">
    <location>
        <position position="102"/>
    </location>
    <ligand>
        <name>Fe cation</name>
        <dbReference type="ChEBI" id="CHEBI:24875"/>
        <label>1</label>
    </ligand>
</feature>
<comment type="function">
    <text evidence="6">Stores iron in a soluble, non-toxic, readily available form. Important for iron homeostasis. Iron is taken up in the ferrous form and deposited as ferric hydroxides after oxidation.</text>
</comment>
<dbReference type="OrthoDB" id="186462at2759"/>
<feature type="binding site" evidence="5">
    <location>
        <position position="61"/>
    </location>
    <ligand>
        <name>Fe cation</name>
        <dbReference type="ChEBI" id="CHEBI:24875"/>
        <label>1</label>
    </ligand>
</feature>
<keyword evidence="6" id="KW-0560">Oxidoreductase</keyword>
<dbReference type="EC" id="1.16.3.1" evidence="6"/>
<dbReference type="Proteomes" id="UP000271241">
    <property type="component" value="Unassembled WGS sequence"/>
</dbReference>
<dbReference type="SUPFAM" id="SSF47240">
    <property type="entry name" value="Ferritin-like"/>
    <property type="match status" value="1"/>
</dbReference>
<keyword evidence="3 5" id="KW-0479">Metal-binding</keyword>
<dbReference type="InterPro" id="IPR009040">
    <property type="entry name" value="Ferritin-like_diiron"/>
</dbReference>
<dbReference type="GO" id="GO:0004322">
    <property type="term" value="F:ferroxidase activity"/>
    <property type="evidence" value="ECO:0007669"/>
    <property type="project" value="UniProtKB-EC"/>
</dbReference>
<dbReference type="GO" id="GO:0005737">
    <property type="term" value="C:cytoplasm"/>
    <property type="evidence" value="ECO:0007669"/>
    <property type="project" value="TreeGrafter"/>
</dbReference>
<feature type="binding site" evidence="5">
    <location>
        <position position="23"/>
    </location>
    <ligand>
        <name>Fe cation</name>
        <dbReference type="ChEBI" id="CHEBI:24875"/>
        <label>1</label>
    </ligand>
</feature>
<feature type="domain" description="Ferritin-like diiron" evidence="7">
    <location>
        <begin position="6"/>
        <end position="154"/>
    </location>
</feature>
<evidence type="ECO:0000256" key="2">
    <source>
        <dbReference type="ARBA" id="ARBA00022434"/>
    </source>
</evidence>
<keyword evidence="2 6" id="KW-0409">Iron storage</keyword>
<keyword evidence="4 5" id="KW-0408">Iron</keyword>
<evidence type="ECO:0000259" key="7">
    <source>
        <dbReference type="PROSITE" id="PS50905"/>
    </source>
</evidence>
<evidence type="ECO:0000313" key="8">
    <source>
        <dbReference type="EMBL" id="RKP05555.1"/>
    </source>
</evidence>
<dbReference type="InterPro" id="IPR001519">
    <property type="entry name" value="Ferritin"/>
</dbReference>
<proteinExistence type="inferred from homology"/>
<dbReference type="InterPro" id="IPR012347">
    <property type="entry name" value="Ferritin-like"/>
</dbReference>
<evidence type="ECO:0000256" key="5">
    <source>
        <dbReference type="PIRSR" id="PIRSR601519-1"/>
    </source>
</evidence>
<keyword evidence="9" id="KW-1185">Reference proteome</keyword>
<evidence type="ECO:0000313" key="9">
    <source>
        <dbReference type="Proteomes" id="UP000271241"/>
    </source>
</evidence>
<dbReference type="GO" id="GO:0006826">
    <property type="term" value="P:iron ion transport"/>
    <property type="evidence" value="ECO:0007669"/>
    <property type="project" value="InterPro"/>
</dbReference>
<dbReference type="CDD" id="cd01056">
    <property type="entry name" value="Euk_Ferritin"/>
    <property type="match status" value="1"/>
</dbReference>
<sequence length="176" mass="19549">MSLSKQNFARASEETINVQVNAELAASQTYLSIAAWCGRDSVALPGFKKYFLHAAEEEREHAQLLIDYQNKRGGKVRLEAIPAPEAEWRSAQNVLETALQLEKDVNQSLLKLQALGDENNDPQLCDFIESHFLSEQVDAISELSHYVTKLNRVGGDGLGLYMLDQEIGSAVDAKKN</sequence>
<dbReference type="InterPro" id="IPR008331">
    <property type="entry name" value="Ferritin_DPS_dom"/>
</dbReference>
<evidence type="ECO:0000256" key="4">
    <source>
        <dbReference type="ARBA" id="ARBA00023004"/>
    </source>
</evidence>
<dbReference type="AlphaFoldDB" id="A0A4P9XIL6"/>
<evidence type="ECO:0000256" key="6">
    <source>
        <dbReference type="RuleBase" id="RU361145"/>
    </source>
</evidence>
<comment type="catalytic activity">
    <reaction evidence="6">
        <text>4 Fe(2+) + O2 + 4 H(+) = 4 Fe(3+) + 2 H2O</text>
        <dbReference type="Rhea" id="RHEA:11148"/>
        <dbReference type="ChEBI" id="CHEBI:15377"/>
        <dbReference type="ChEBI" id="CHEBI:15378"/>
        <dbReference type="ChEBI" id="CHEBI:15379"/>
        <dbReference type="ChEBI" id="CHEBI:29033"/>
        <dbReference type="ChEBI" id="CHEBI:29034"/>
        <dbReference type="EC" id="1.16.3.1"/>
    </reaction>
</comment>
<dbReference type="InterPro" id="IPR009078">
    <property type="entry name" value="Ferritin-like_SF"/>
</dbReference>
<feature type="binding site" evidence="5">
    <location>
        <position position="58"/>
    </location>
    <ligand>
        <name>Fe cation</name>
        <dbReference type="ChEBI" id="CHEBI:24875"/>
        <label>1</label>
    </ligand>
</feature>
<dbReference type="GO" id="GO:0006879">
    <property type="term" value="P:intracellular iron ion homeostasis"/>
    <property type="evidence" value="ECO:0007669"/>
    <property type="project" value="UniProtKB-KW"/>
</dbReference>
<evidence type="ECO:0000256" key="1">
    <source>
        <dbReference type="ARBA" id="ARBA00007513"/>
    </source>
</evidence>
<dbReference type="PANTHER" id="PTHR11431:SF75">
    <property type="entry name" value="FERRITIN"/>
    <property type="match status" value="1"/>
</dbReference>
<dbReference type="Pfam" id="PF00210">
    <property type="entry name" value="Ferritin"/>
    <property type="match status" value="1"/>
</dbReference>
<accession>A0A4P9XIL6</accession>
<dbReference type="PANTHER" id="PTHR11431">
    <property type="entry name" value="FERRITIN"/>
    <property type="match status" value="1"/>
</dbReference>